<reference evidence="4" key="1">
    <citation type="submission" date="2020-05" db="EMBL/GenBank/DDBJ databases">
        <authorList>
            <person name="Chiriac C."/>
            <person name="Salcher M."/>
            <person name="Ghai R."/>
            <person name="Kavagutti S V."/>
        </authorList>
    </citation>
    <scope>NUCLEOTIDE SEQUENCE</scope>
</reference>
<protein>
    <submittedName>
        <fullName evidence="4">Unannotated protein</fullName>
    </submittedName>
</protein>
<dbReference type="Pfam" id="PF09656">
    <property type="entry name" value="PGPGW"/>
    <property type="match status" value="1"/>
</dbReference>
<sequence>MTDREKFGEALESLEEVLIETELEVDAREETREEVRRNLIVRALRIAAGSVVCLVGLFLIPLPGPGMLVLAAGLAILSRDVPFAHRLLANVRARIPENEHGEISRPILIGGLVLSTATVCFSLWWWLLR</sequence>
<feature type="coiled-coil region" evidence="1">
    <location>
        <begin position="4"/>
        <end position="38"/>
    </location>
</feature>
<gene>
    <name evidence="3" type="ORF">UFOPK1392_01976</name>
    <name evidence="4" type="ORF">UFOPK3733_01292</name>
</gene>
<accession>A0A6J7JCK9</accession>
<evidence type="ECO:0000256" key="1">
    <source>
        <dbReference type="SAM" id="Coils"/>
    </source>
</evidence>
<evidence type="ECO:0000256" key="2">
    <source>
        <dbReference type="SAM" id="Phobius"/>
    </source>
</evidence>
<keyword evidence="1" id="KW-0175">Coiled coil</keyword>
<organism evidence="4">
    <name type="scientific">freshwater metagenome</name>
    <dbReference type="NCBI Taxonomy" id="449393"/>
    <lineage>
        <taxon>unclassified sequences</taxon>
        <taxon>metagenomes</taxon>
        <taxon>ecological metagenomes</taxon>
    </lineage>
</organism>
<proteinExistence type="predicted"/>
<dbReference type="EMBL" id="CAEMXZ010000115">
    <property type="protein sequence ID" value="CAB4324211.1"/>
    <property type="molecule type" value="Genomic_DNA"/>
</dbReference>
<evidence type="ECO:0000313" key="4">
    <source>
        <dbReference type="EMBL" id="CAB4940993.1"/>
    </source>
</evidence>
<feature type="transmembrane region" description="Helical" evidence="2">
    <location>
        <begin position="39"/>
        <end position="60"/>
    </location>
</feature>
<evidence type="ECO:0000313" key="3">
    <source>
        <dbReference type="EMBL" id="CAB4324211.1"/>
    </source>
</evidence>
<dbReference type="AlphaFoldDB" id="A0A6J7JCK9"/>
<dbReference type="InterPro" id="IPR019099">
    <property type="entry name" value="Uncharacterised_PGPGW_TM"/>
</dbReference>
<keyword evidence="2" id="KW-0812">Transmembrane</keyword>
<name>A0A6J7JCK9_9ZZZZ</name>
<keyword evidence="2" id="KW-0472">Membrane</keyword>
<keyword evidence="2" id="KW-1133">Transmembrane helix</keyword>
<feature type="transmembrane region" description="Helical" evidence="2">
    <location>
        <begin position="106"/>
        <end position="127"/>
    </location>
</feature>
<dbReference type="EMBL" id="CAFBNC010000064">
    <property type="protein sequence ID" value="CAB4940993.1"/>
    <property type="molecule type" value="Genomic_DNA"/>
</dbReference>